<dbReference type="Proteomes" id="UP001628164">
    <property type="component" value="Unassembled WGS sequence"/>
</dbReference>
<accession>A0ABQ6PBZ7</accession>
<dbReference type="EMBL" id="BTHG01000001">
    <property type="protein sequence ID" value="GMN88574.1"/>
    <property type="molecule type" value="Genomic_DNA"/>
</dbReference>
<organism evidence="3 4">
    <name type="scientific">Francisella sciaenopsi</name>
    <dbReference type="NCBI Taxonomy" id="3055034"/>
    <lineage>
        <taxon>Bacteria</taxon>
        <taxon>Pseudomonadati</taxon>
        <taxon>Pseudomonadota</taxon>
        <taxon>Gammaproteobacteria</taxon>
        <taxon>Thiotrichales</taxon>
        <taxon>Francisellaceae</taxon>
        <taxon>Francisella</taxon>
    </lineage>
</organism>
<reference evidence="3 4" key="1">
    <citation type="journal article" date="2024" name="Dis. Aquat. Organ.">
        <title>Francisella sciaenopsi sp. nov. isolated from diseased red drum Sciaenops ocellatus in Florida, USA.</title>
        <authorList>
            <person name="Kawahara M."/>
            <person name="Cody T.T."/>
            <person name="Yanong R.P.E."/>
            <person name="Henderson E."/>
            <person name="Yazdi Z."/>
            <person name="Soto E."/>
        </authorList>
    </citation>
    <scope>NUCLEOTIDE SEQUENCE [LARGE SCALE GENOMIC DNA]</scope>
    <source>
        <strain evidence="3 4">R22-20-7</strain>
    </source>
</reference>
<evidence type="ECO:0000256" key="1">
    <source>
        <dbReference type="SAM" id="Phobius"/>
    </source>
</evidence>
<dbReference type="InterPro" id="IPR045795">
    <property type="entry name" value="SLT_4"/>
</dbReference>
<dbReference type="Pfam" id="PF19489">
    <property type="entry name" value="SLT_4"/>
    <property type="match status" value="1"/>
</dbReference>
<comment type="caution">
    <text evidence="3">The sequence shown here is derived from an EMBL/GenBank/DDBJ whole genome shotgun (WGS) entry which is preliminary data.</text>
</comment>
<keyword evidence="1" id="KW-0472">Membrane</keyword>
<proteinExistence type="predicted"/>
<dbReference type="SUPFAM" id="SSF53955">
    <property type="entry name" value="Lysozyme-like"/>
    <property type="match status" value="1"/>
</dbReference>
<dbReference type="InterPro" id="IPR023346">
    <property type="entry name" value="Lysozyme-like_dom_sf"/>
</dbReference>
<evidence type="ECO:0000313" key="3">
    <source>
        <dbReference type="EMBL" id="GMN88574.1"/>
    </source>
</evidence>
<dbReference type="Gene3D" id="1.10.530.10">
    <property type="match status" value="1"/>
</dbReference>
<gene>
    <name evidence="3" type="ORF">fsci_00600</name>
</gene>
<keyword evidence="1" id="KW-0812">Transmembrane</keyword>
<protein>
    <submittedName>
        <fullName evidence="3">Transglycosylase SLT domain-containing protein</fullName>
    </submittedName>
</protein>
<feature type="transmembrane region" description="Helical" evidence="1">
    <location>
        <begin position="38"/>
        <end position="55"/>
    </location>
</feature>
<keyword evidence="4" id="KW-1185">Reference proteome</keyword>
<keyword evidence="1" id="KW-1133">Transmembrane helix</keyword>
<evidence type="ECO:0000259" key="2">
    <source>
        <dbReference type="Pfam" id="PF19489"/>
    </source>
</evidence>
<feature type="domain" description="Transglycosylase SLT" evidence="2">
    <location>
        <begin position="48"/>
        <end position="222"/>
    </location>
</feature>
<evidence type="ECO:0000313" key="4">
    <source>
        <dbReference type="Proteomes" id="UP001628164"/>
    </source>
</evidence>
<sequence>MILINNIQNLEICFYIIYPNRYNTINKSFKRMPKKIRLRYVLLVIVIVVVAVFFLNRSSDIQVDANMGACEILDQNHSWKSSLKKAQDKYNLPPAFAMGLIYQESRFDAEAKSNYSTAYGYAQAINSTWKHFQDEVKSNAKRNNFDDSVQFIGWYMSQLAKSLKLNISDSENLYMAYMLGATGFKRYKAGTFKNKAKIEEDKNIANKVKAYTTLYKSQLKDCKI</sequence>
<name>A0ABQ6PBZ7_9GAMM</name>